<protein>
    <recommendedName>
        <fullName evidence="2">histidine kinase</fullName>
        <ecNumber evidence="2">2.7.13.3</ecNumber>
    </recommendedName>
</protein>
<proteinExistence type="predicted"/>
<dbReference type="SMART" id="SM00387">
    <property type="entry name" value="HATPase_c"/>
    <property type="match status" value="1"/>
</dbReference>
<evidence type="ECO:0000313" key="8">
    <source>
        <dbReference type="EMBL" id="GAH09268.1"/>
    </source>
</evidence>
<dbReference type="AlphaFoldDB" id="X1EKT7"/>
<name>X1EKT7_9ZZZZ</name>
<dbReference type="InterPro" id="IPR003661">
    <property type="entry name" value="HisK_dim/P_dom"/>
</dbReference>
<dbReference type="Gene3D" id="1.10.287.130">
    <property type="match status" value="1"/>
</dbReference>
<dbReference type="FunFam" id="1.10.287.130:FF:000001">
    <property type="entry name" value="Two-component sensor histidine kinase"/>
    <property type="match status" value="1"/>
</dbReference>
<dbReference type="InterPro" id="IPR005467">
    <property type="entry name" value="His_kinase_dom"/>
</dbReference>
<dbReference type="PRINTS" id="PR00344">
    <property type="entry name" value="BCTRLSENSOR"/>
</dbReference>
<dbReference type="PANTHER" id="PTHR43711">
    <property type="entry name" value="TWO-COMPONENT HISTIDINE KINASE"/>
    <property type="match status" value="1"/>
</dbReference>
<dbReference type="CDD" id="cd00082">
    <property type="entry name" value="HisKA"/>
    <property type="match status" value="1"/>
</dbReference>
<dbReference type="InterPro" id="IPR004358">
    <property type="entry name" value="Sig_transdc_His_kin-like_C"/>
</dbReference>
<dbReference type="SMART" id="SM00388">
    <property type="entry name" value="HisKA"/>
    <property type="match status" value="1"/>
</dbReference>
<dbReference type="Pfam" id="PF00512">
    <property type="entry name" value="HisKA"/>
    <property type="match status" value="1"/>
</dbReference>
<dbReference type="EC" id="2.7.13.3" evidence="2"/>
<keyword evidence="3" id="KW-0597">Phosphoprotein</keyword>
<gene>
    <name evidence="8" type="ORF">S01H4_53914</name>
</gene>
<dbReference type="FunFam" id="3.30.565.10:FF:000010">
    <property type="entry name" value="Sensor histidine kinase RcsC"/>
    <property type="match status" value="1"/>
</dbReference>
<evidence type="ECO:0000256" key="6">
    <source>
        <dbReference type="ARBA" id="ARBA00023012"/>
    </source>
</evidence>
<evidence type="ECO:0000256" key="2">
    <source>
        <dbReference type="ARBA" id="ARBA00012438"/>
    </source>
</evidence>
<keyword evidence="5" id="KW-0418">Kinase</keyword>
<dbReference type="InterPro" id="IPR036890">
    <property type="entry name" value="HATPase_C_sf"/>
</dbReference>
<evidence type="ECO:0000256" key="1">
    <source>
        <dbReference type="ARBA" id="ARBA00000085"/>
    </source>
</evidence>
<feature type="domain" description="Histidine kinase" evidence="7">
    <location>
        <begin position="36"/>
        <end position="256"/>
    </location>
</feature>
<dbReference type="CDD" id="cd16922">
    <property type="entry name" value="HATPase_EvgS-ArcB-TorS-like"/>
    <property type="match status" value="1"/>
</dbReference>
<dbReference type="SUPFAM" id="SSF47384">
    <property type="entry name" value="Homodimeric domain of signal transducing histidine kinase"/>
    <property type="match status" value="1"/>
</dbReference>
<keyword evidence="4" id="KW-0808">Transferase</keyword>
<evidence type="ECO:0000259" key="7">
    <source>
        <dbReference type="PROSITE" id="PS50109"/>
    </source>
</evidence>
<organism evidence="8">
    <name type="scientific">marine sediment metagenome</name>
    <dbReference type="NCBI Taxonomy" id="412755"/>
    <lineage>
        <taxon>unclassified sequences</taxon>
        <taxon>metagenomes</taxon>
        <taxon>ecological metagenomes</taxon>
    </lineage>
</organism>
<evidence type="ECO:0000256" key="4">
    <source>
        <dbReference type="ARBA" id="ARBA00022679"/>
    </source>
</evidence>
<reference evidence="8" key="1">
    <citation type="journal article" date="2014" name="Front. Microbiol.">
        <title>High frequency of phylogenetically diverse reductive dehalogenase-homologous genes in deep subseafloor sedimentary metagenomes.</title>
        <authorList>
            <person name="Kawai M."/>
            <person name="Futagami T."/>
            <person name="Toyoda A."/>
            <person name="Takaki Y."/>
            <person name="Nishi S."/>
            <person name="Hori S."/>
            <person name="Arai W."/>
            <person name="Tsubouchi T."/>
            <person name="Morono Y."/>
            <person name="Uchiyama I."/>
            <person name="Ito T."/>
            <person name="Fujiyama A."/>
            <person name="Inagaki F."/>
            <person name="Takami H."/>
        </authorList>
    </citation>
    <scope>NUCLEOTIDE SEQUENCE</scope>
    <source>
        <strain evidence="8">Expedition CK06-06</strain>
    </source>
</reference>
<sequence>VTLVDMTQQKETERELIHAKQRAEESDRLKTAFLANLSHEIRTPMNAIVGFSELLRDNSLPDKEREDFLYYLKSSCNALSTLVDDLVDIAKIEAGQTKILNSECFIRSLLNELYTYFREEIKSIKSPVELSLEININNQFVTITDFFRLRQILSNLISNAIKFTNQGYIRFGCNLTDPDTLTFFVEDTGIGIPKDQQHLIFDQFRQLDDSISRQYGGTGLGLAISKNLVELLGGKIWLESEQGHGAVFYFTLPVIFPDV</sequence>
<feature type="non-terminal residue" evidence="8">
    <location>
        <position position="259"/>
    </location>
</feature>
<keyword evidence="6" id="KW-0902">Two-component regulatory system</keyword>
<dbReference type="InterPro" id="IPR003594">
    <property type="entry name" value="HATPase_dom"/>
</dbReference>
<dbReference type="Pfam" id="PF02518">
    <property type="entry name" value="HATPase_c"/>
    <property type="match status" value="1"/>
</dbReference>
<dbReference type="InterPro" id="IPR050736">
    <property type="entry name" value="Sensor_HK_Regulatory"/>
</dbReference>
<comment type="catalytic activity">
    <reaction evidence="1">
        <text>ATP + protein L-histidine = ADP + protein N-phospho-L-histidine.</text>
        <dbReference type="EC" id="2.7.13.3"/>
    </reaction>
</comment>
<evidence type="ECO:0000256" key="3">
    <source>
        <dbReference type="ARBA" id="ARBA00022553"/>
    </source>
</evidence>
<evidence type="ECO:0000256" key="5">
    <source>
        <dbReference type="ARBA" id="ARBA00022777"/>
    </source>
</evidence>
<accession>X1EKT7</accession>
<feature type="non-terminal residue" evidence="8">
    <location>
        <position position="1"/>
    </location>
</feature>
<dbReference type="PROSITE" id="PS50109">
    <property type="entry name" value="HIS_KIN"/>
    <property type="match status" value="1"/>
</dbReference>
<dbReference type="SUPFAM" id="SSF55874">
    <property type="entry name" value="ATPase domain of HSP90 chaperone/DNA topoisomerase II/histidine kinase"/>
    <property type="match status" value="1"/>
</dbReference>
<dbReference type="GO" id="GO:0000155">
    <property type="term" value="F:phosphorelay sensor kinase activity"/>
    <property type="evidence" value="ECO:0007669"/>
    <property type="project" value="InterPro"/>
</dbReference>
<dbReference type="Gene3D" id="3.30.565.10">
    <property type="entry name" value="Histidine kinase-like ATPase, C-terminal domain"/>
    <property type="match status" value="1"/>
</dbReference>
<dbReference type="PANTHER" id="PTHR43711:SF31">
    <property type="entry name" value="HISTIDINE KINASE"/>
    <property type="match status" value="1"/>
</dbReference>
<dbReference type="InterPro" id="IPR036097">
    <property type="entry name" value="HisK_dim/P_sf"/>
</dbReference>
<dbReference type="EMBL" id="BART01030968">
    <property type="protein sequence ID" value="GAH09268.1"/>
    <property type="molecule type" value="Genomic_DNA"/>
</dbReference>
<comment type="caution">
    <text evidence="8">The sequence shown here is derived from an EMBL/GenBank/DDBJ whole genome shotgun (WGS) entry which is preliminary data.</text>
</comment>